<protein>
    <submittedName>
        <fullName evidence="1">Uncharacterized protein</fullName>
    </submittedName>
</protein>
<sequence length="46" mass="4825">MCIQNRRAARCNPAARATRTVVSNDARLVPGTVNHMITFGAGSPAA</sequence>
<reference evidence="1" key="1">
    <citation type="journal article" date="2014" name="Int. J. Syst. Evol. Microbiol.">
        <title>Complete genome sequence of Corynebacterium casei LMG S-19264T (=DSM 44701T), isolated from a smear-ripened cheese.</title>
        <authorList>
            <consortium name="US DOE Joint Genome Institute (JGI-PGF)"/>
            <person name="Walter F."/>
            <person name="Albersmeier A."/>
            <person name="Kalinowski J."/>
            <person name="Ruckert C."/>
        </authorList>
    </citation>
    <scope>NUCLEOTIDE SEQUENCE</scope>
    <source>
        <strain evidence="1">VKM Ac-1321</strain>
    </source>
</reference>
<comment type="caution">
    <text evidence="1">The sequence shown here is derived from an EMBL/GenBank/DDBJ whole genome shotgun (WGS) entry which is preliminary data.</text>
</comment>
<reference evidence="1" key="2">
    <citation type="submission" date="2023-01" db="EMBL/GenBank/DDBJ databases">
        <authorList>
            <person name="Sun Q."/>
            <person name="Evtushenko L."/>
        </authorList>
    </citation>
    <scope>NUCLEOTIDE SEQUENCE</scope>
    <source>
        <strain evidence="1">VKM Ac-1321</strain>
    </source>
</reference>
<keyword evidence="2" id="KW-1185">Reference proteome</keyword>
<evidence type="ECO:0000313" key="2">
    <source>
        <dbReference type="Proteomes" id="UP001143480"/>
    </source>
</evidence>
<dbReference type="Proteomes" id="UP001143480">
    <property type="component" value="Unassembled WGS sequence"/>
</dbReference>
<name>A0A9W6NRB0_9ACTN</name>
<accession>A0A9W6NRB0</accession>
<gene>
    <name evidence="1" type="ORF">GCM10017581_081390</name>
</gene>
<evidence type="ECO:0000313" key="1">
    <source>
        <dbReference type="EMBL" id="GLL06389.1"/>
    </source>
</evidence>
<proteinExistence type="predicted"/>
<dbReference type="AlphaFoldDB" id="A0A9W6NRB0"/>
<organism evidence="1 2">
    <name type="scientific">Dactylosporangium matsuzakiense</name>
    <dbReference type="NCBI Taxonomy" id="53360"/>
    <lineage>
        <taxon>Bacteria</taxon>
        <taxon>Bacillati</taxon>
        <taxon>Actinomycetota</taxon>
        <taxon>Actinomycetes</taxon>
        <taxon>Micromonosporales</taxon>
        <taxon>Micromonosporaceae</taxon>
        <taxon>Dactylosporangium</taxon>
    </lineage>
</organism>
<dbReference type="EMBL" id="BSFP01000072">
    <property type="protein sequence ID" value="GLL06389.1"/>
    <property type="molecule type" value="Genomic_DNA"/>
</dbReference>